<accession>A0ABR2X0I5</accession>
<evidence type="ECO:0008006" key="4">
    <source>
        <dbReference type="Google" id="ProtNLM"/>
    </source>
</evidence>
<dbReference type="InterPro" id="IPR050667">
    <property type="entry name" value="PPR-containing_protein"/>
</dbReference>
<dbReference type="Pfam" id="PF13041">
    <property type="entry name" value="PPR_2"/>
    <property type="match status" value="2"/>
</dbReference>
<comment type="caution">
    <text evidence="2">The sequence shown here is derived from an EMBL/GenBank/DDBJ whole genome shotgun (WGS) entry which is preliminary data.</text>
</comment>
<feature type="repeat" description="PPR" evidence="1">
    <location>
        <begin position="174"/>
        <end position="208"/>
    </location>
</feature>
<name>A0ABR2X0I5_9FUNG</name>
<evidence type="ECO:0000313" key="3">
    <source>
        <dbReference type="Proteomes" id="UP001479436"/>
    </source>
</evidence>
<sequence length="393" mass="46093">MSLIWRNTASFLTSHGRNATLFNGIYRQMPKCFATKTGLQELLSIENDNTENLELPATAPREVLTINKAIWDRDPNSTWTLYRMLEDVNKLNLLSPEDHSFVLGTFKLKKHFSSEYVEQCKERILHVLEKQHELGHSLDIRDYNTVLQFFGGLGDINTCEKIWSRIKAHKIRPNIYSYNLYLKCQVHARKGVKAIQIFEEMCDTGVKPTDFTFSCLIELYGRINEIEGAERIFNAMLASRKEPESLFVPPNLNIYNTMIKAYGRANRFQDAVKTFKTMSRNGISPNLNSFNFLLCSPYCEWNYAKSLFHDMQRAPFELNPDSQTFYYLIKSSCMKGYLIEAMELFSLMQDTYKVKPVRRIYRLLIRAHRHKKYTKIRDHLEKEYHDRKAELSP</sequence>
<keyword evidence="3" id="KW-1185">Reference proteome</keyword>
<dbReference type="InterPro" id="IPR002885">
    <property type="entry name" value="PPR_rpt"/>
</dbReference>
<dbReference type="InterPro" id="IPR011990">
    <property type="entry name" value="TPR-like_helical_dom_sf"/>
</dbReference>
<evidence type="ECO:0000256" key="1">
    <source>
        <dbReference type="PROSITE-ProRule" id="PRU00708"/>
    </source>
</evidence>
<dbReference type="PROSITE" id="PS51375">
    <property type="entry name" value="PPR"/>
    <property type="match status" value="3"/>
</dbReference>
<protein>
    <recommendedName>
        <fullName evidence="4">Pentatricopeptide repeat-containing protein</fullName>
    </recommendedName>
</protein>
<dbReference type="EMBL" id="JASJQH010000090">
    <property type="protein sequence ID" value="KAK9767251.1"/>
    <property type="molecule type" value="Genomic_DNA"/>
</dbReference>
<dbReference type="PANTHER" id="PTHR47939">
    <property type="entry name" value="MEMBRANE-ASSOCIATED SALT-INDUCIBLE PROTEIN-LIKE"/>
    <property type="match status" value="1"/>
</dbReference>
<feature type="repeat" description="PPR" evidence="1">
    <location>
        <begin position="209"/>
        <end position="243"/>
    </location>
</feature>
<evidence type="ECO:0000313" key="2">
    <source>
        <dbReference type="EMBL" id="KAK9767251.1"/>
    </source>
</evidence>
<dbReference type="Pfam" id="PF01535">
    <property type="entry name" value="PPR"/>
    <property type="match status" value="1"/>
</dbReference>
<feature type="repeat" description="PPR" evidence="1">
    <location>
        <begin position="251"/>
        <end position="285"/>
    </location>
</feature>
<organism evidence="2 3">
    <name type="scientific">Basidiobolus ranarum</name>
    <dbReference type="NCBI Taxonomy" id="34480"/>
    <lineage>
        <taxon>Eukaryota</taxon>
        <taxon>Fungi</taxon>
        <taxon>Fungi incertae sedis</taxon>
        <taxon>Zoopagomycota</taxon>
        <taxon>Entomophthoromycotina</taxon>
        <taxon>Basidiobolomycetes</taxon>
        <taxon>Basidiobolales</taxon>
        <taxon>Basidiobolaceae</taxon>
        <taxon>Basidiobolus</taxon>
    </lineage>
</organism>
<dbReference type="PANTHER" id="PTHR47939:SF5">
    <property type="entry name" value="PENTACOTRIPEPTIDE-REPEAT REGION OF PRORP DOMAIN-CONTAINING PROTEIN"/>
    <property type="match status" value="1"/>
</dbReference>
<dbReference type="Proteomes" id="UP001479436">
    <property type="component" value="Unassembled WGS sequence"/>
</dbReference>
<dbReference type="Gene3D" id="1.25.40.10">
    <property type="entry name" value="Tetratricopeptide repeat domain"/>
    <property type="match status" value="2"/>
</dbReference>
<reference evidence="2 3" key="1">
    <citation type="submission" date="2023-04" db="EMBL/GenBank/DDBJ databases">
        <title>Genome of Basidiobolus ranarum AG-B5.</title>
        <authorList>
            <person name="Stajich J.E."/>
            <person name="Carter-House D."/>
            <person name="Gryganskyi A."/>
        </authorList>
    </citation>
    <scope>NUCLEOTIDE SEQUENCE [LARGE SCALE GENOMIC DNA]</scope>
    <source>
        <strain evidence="2 3">AG-B5</strain>
    </source>
</reference>
<dbReference type="NCBIfam" id="TIGR00756">
    <property type="entry name" value="PPR"/>
    <property type="match status" value="3"/>
</dbReference>
<gene>
    <name evidence="2" type="ORF">K7432_003084</name>
</gene>
<proteinExistence type="predicted"/>